<dbReference type="AlphaFoldDB" id="A0A067THW2"/>
<evidence type="ECO:0000313" key="3">
    <source>
        <dbReference type="Proteomes" id="UP000027222"/>
    </source>
</evidence>
<evidence type="ECO:0000256" key="1">
    <source>
        <dbReference type="SAM" id="Phobius"/>
    </source>
</evidence>
<feature type="transmembrane region" description="Helical" evidence="1">
    <location>
        <begin position="76"/>
        <end position="98"/>
    </location>
</feature>
<dbReference type="EMBL" id="KL142373">
    <property type="protein sequence ID" value="KDR79464.1"/>
    <property type="molecule type" value="Genomic_DNA"/>
</dbReference>
<feature type="transmembrane region" description="Helical" evidence="1">
    <location>
        <begin position="38"/>
        <end position="64"/>
    </location>
</feature>
<feature type="transmembrane region" description="Helical" evidence="1">
    <location>
        <begin position="119"/>
        <end position="142"/>
    </location>
</feature>
<proteinExistence type="predicted"/>
<protein>
    <submittedName>
        <fullName evidence="2">Uncharacterized protein</fullName>
    </submittedName>
</protein>
<keyword evidence="1" id="KW-0472">Membrane</keyword>
<keyword evidence="3" id="KW-1185">Reference proteome</keyword>
<accession>A0A067THW2</accession>
<sequence length="219" mass="23588">MPEPISEDCVPLMVEEKEKSPVVVDAGSKRRGFLFQRLTYYWIVFVSQSLQISLSLVGFILATIKKAPKADNEEAWRFAASGLYSLITFVGIGVLLGCHYKKYPETGAKKATAVHHVNVAKSCVITSLINLGVLFLPVVIQYAKGDGSEDIRSIVVPINTSLFLVSALASAAAGYITYTAAKRARGSDPVVDPNYRVPAWTLATTAESNGLVEGGVHLA</sequence>
<feature type="transmembrane region" description="Helical" evidence="1">
    <location>
        <begin position="154"/>
        <end position="178"/>
    </location>
</feature>
<reference evidence="3" key="1">
    <citation type="journal article" date="2014" name="Proc. Natl. Acad. Sci. U.S.A.">
        <title>Extensive sampling of basidiomycete genomes demonstrates inadequacy of the white-rot/brown-rot paradigm for wood decay fungi.</title>
        <authorList>
            <person name="Riley R."/>
            <person name="Salamov A.A."/>
            <person name="Brown D.W."/>
            <person name="Nagy L.G."/>
            <person name="Floudas D."/>
            <person name="Held B.W."/>
            <person name="Levasseur A."/>
            <person name="Lombard V."/>
            <person name="Morin E."/>
            <person name="Otillar R."/>
            <person name="Lindquist E.A."/>
            <person name="Sun H."/>
            <person name="LaButti K.M."/>
            <person name="Schmutz J."/>
            <person name="Jabbour D."/>
            <person name="Luo H."/>
            <person name="Baker S.E."/>
            <person name="Pisabarro A.G."/>
            <person name="Walton J.D."/>
            <person name="Blanchette R.A."/>
            <person name="Henrissat B."/>
            <person name="Martin F."/>
            <person name="Cullen D."/>
            <person name="Hibbett D.S."/>
            <person name="Grigoriev I.V."/>
        </authorList>
    </citation>
    <scope>NUCLEOTIDE SEQUENCE [LARGE SCALE GENOMIC DNA]</scope>
    <source>
        <strain evidence="3">CBS 339.88</strain>
    </source>
</reference>
<dbReference type="HOGENOM" id="CLU_1219759_0_0_1"/>
<keyword evidence="1" id="KW-0812">Transmembrane</keyword>
<name>A0A067THW2_GALM3</name>
<organism evidence="2 3">
    <name type="scientific">Galerina marginata (strain CBS 339.88)</name>
    <dbReference type="NCBI Taxonomy" id="685588"/>
    <lineage>
        <taxon>Eukaryota</taxon>
        <taxon>Fungi</taxon>
        <taxon>Dikarya</taxon>
        <taxon>Basidiomycota</taxon>
        <taxon>Agaricomycotina</taxon>
        <taxon>Agaricomycetes</taxon>
        <taxon>Agaricomycetidae</taxon>
        <taxon>Agaricales</taxon>
        <taxon>Agaricineae</taxon>
        <taxon>Strophariaceae</taxon>
        <taxon>Galerina</taxon>
    </lineage>
</organism>
<keyword evidence="1" id="KW-1133">Transmembrane helix</keyword>
<dbReference type="OrthoDB" id="3056635at2759"/>
<gene>
    <name evidence="2" type="ORF">GALMADRAFT_243555</name>
</gene>
<dbReference type="Proteomes" id="UP000027222">
    <property type="component" value="Unassembled WGS sequence"/>
</dbReference>
<evidence type="ECO:0000313" key="2">
    <source>
        <dbReference type="EMBL" id="KDR79464.1"/>
    </source>
</evidence>